<dbReference type="STRING" id="1670800.BSQ44_15500"/>
<dbReference type="RefSeq" id="WP_072605743.1">
    <property type="nucleotide sequence ID" value="NZ_CP018171.1"/>
</dbReference>
<dbReference type="EMBL" id="CP018171">
    <property type="protein sequence ID" value="APH72605.1"/>
    <property type="molecule type" value="Genomic_DNA"/>
</dbReference>
<name>A0A1L3STE9_9HYPH</name>
<keyword evidence="2" id="KW-1185">Reference proteome</keyword>
<dbReference type="KEGG" id="meso:BSQ44_15500"/>
<dbReference type="OrthoDB" id="7353682at2"/>
<dbReference type="PANTHER" id="PTHR35841:SF1">
    <property type="entry name" value="PHOSPHONATES-BINDING PERIPLASMIC PROTEIN"/>
    <property type="match status" value="1"/>
</dbReference>
<dbReference type="AlphaFoldDB" id="A0A1L3STE9"/>
<proteinExistence type="predicted"/>
<dbReference type="Pfam" id="PF12974">
    <property type="entry name" value="Phosphonate-bd"/>
    <property type="match status" value="1"/>
</dbReference>
<protein>
    <submittedName>
        <fullName evidence="1">Phosphate ABC transporter substrate-binding protein</fullName>
    </submittedName>
</protein>
<reference evidence="2" key="1">
    <citation type="submission" date="2016-11" db="EMBL/GenBank/DDBJ databases">
        <title>Mesorhizobium oceanicum sp. nov., isolated from deep seawater in South China Sea.</title>
        <authorList>
            <person name="Fu G.-Y."/>
        </authorList>
    </citation>
    <scope>NUCLEOTIDE SEQUENCE [LARGE SCALE GENOMIC DNA]</scope>
    <source>
        <strain evidence="2">B7</strain>
    </source>
</reference>
<sequence>MSDFIAALPMYDWPEVRGEVDADWAAIRDRLRAQGVEAPEGLTRRNGDMPAVPGGIRDREGRVIAPDPATLPPDELDVQTLWRHPKLLFAQTCWGPMELGLQEHVRVVAQPDYTAFDGGQGELYSSAVLMRGGEAAGREPPDNGEAVLSLEAMRGARLAYNSQDSMSGLIALTRDLDAVGQSLALFGERVETGSHRASAVAVAEGRADVCAVDCRSWHLIGRFEPKAADLVVAGWTARRKGLPYVCSRLAPTFKLAIGTGG</sequence>
<evidence type="ECO:0000313" key="2">
    <source>
        <dbReference type="Proteomes" id="UP000182840"/>
    </source>
</evidence>
<dbReference type="Gene3D" id="3.40.190.10">
    <property type="entry name" value="Periplasmic binding protein-like II"/>
    <property type="match status" value="1"/>
</dbReference>
<dbReference type="Proteomes" id="UP000182840">
    <property type="component" value="Chromosome"/>
</dbReference>
<gene>
    <name evidence="1" type="ORF">BSQ44_15500</name>
</gene>
<organism evidence="1 2">
    <name type="scientific">Aquibium oceanicum</name>
    <dbReference type="NCBI Taxonomy" id="1670800"/>
    <lineage>
        <taxon>Bacteria</taxon>
        <taxon>Pseudomonadati</taxon>
        <taxon>Pseudomonadota</taxon>
        <taxon>Alphaproteobacteria</taxon>
        <taxon>Hyphomicrobiales</taxon>
        <taxon>Phyllobacteriaceae</taxon>
        <taxon>Aquibium</taxon>
    </lineage>
</organism>
<accession>A0A1L3STE9</accession>
<dbReference type="PANTHER" id="PTHR35841">
    <property type="entry name" value="PHOSPHONATES-BINDING PERIPLASMIC PROTEIN"/>
    <property type="match status" value="1"/>
</dbReference>
<evidence type="ECO:0000313" key="1">
    <source>
        <dbReference type="EMBL" id="APH72605.1"/>
    </source>
</evidence>